<feature type="signal peptide" evidence="1">
    <location>
        <begin position="1"/>
        <end position="20"/>
    </location>
</feature>
<proteinExistence type="predicted"/>
<reference evidence="3" key="1">
    <citation type="submission" date="2022-11" db="UniProtKB">
        <authorList>
            <consortium name="WormBaseParasite"/>
        </authorList>
    </citation>
    <scope>IDENTIFICATION</scope>
</reference>
<protein>
    <submittedName>
        <fullName evidence="3">Uncharacterized protein</fullName>
    </submittedName>
</protein>
<feature type="chain" id="PRO_5037502685" evidence="1">
    <location>
        <begin position="21"/>
        <end position="323"/>
    </location>
</feature>
<sequence length="323" mass="35952">MTKFLTVFVLSCFLATYVFGVPSGTRDEKIQLNPEARKIVDALKPLLKAETVAKIIQIFASQGPNSHAYIASLVNVTPEAAECVKSQILPVMMKIKAESIISPQDAINAYLEACQKYKSELEPMFTTFLGAMKELNVSMNDNSDLPQSYQRFFQNYNELSQQLSQNPNSTENGPKIQAMINEFKSIPESDSEIVAQKLPFLKELILPSGAVYADFISILENSAAKANGQKVDEKEMKEKAQRVFGYIISKLDQILAYFKTEINNYQIPSEIANDKTVSKIAEDFGKTIENLSGQLFNLPWFNKAMNALVNGSFDDLSQNAIAA</sequence>
<dbReference type="AlphaFoldDB" id="A0A914NYX8"/>
<evidence type="ECO:0000313" key="2">
    <source>
        <dbReference type="Proteomes" id="UP000887578"/>
    </source>
</evidence>
<accession>A0A914NYX8</accession>
<keyword evidence="2" id="KW-1185">Reference proteome</keyword>
<evidence type="ECO:0000313" key="3">
    <source>
        <dbReference type="WBParaSite" id="PDA_v2.g10677.t1"/>
    </source>
</evidence>
<dbReference type="WBParaSite" id="PDA_v2.g10677.t1">
    <property type="protein sequence ID" value="PDA_v2.g10677.t1"/>
    <property type="gene ID" value="PDA_v2.g10677"/>
</dbReference>
<keyword evidence="1" id="KW-0732">Signal</keyword>
<organism evidence="2 3">
    <name type="scientific">Panagrolaimus davidi</name>
    <dbReference type="NCBI Taxonomy" id="227884"/>
    <lineage>
        <taxon>Eukaryota</taxon>
        <taxon>Metazoa</taxon>
        <taxon>Ecdysozoa</taxon>
        <taxon>Nematoda</taxon>
        <taxon>Chromadorea</taxon>
        <taxon>Rhabditida</taxon>
        <taxon>Tylenchina</taxon>
        <taxon>Panagrolaimomorpha</taxon>
        <taxon>Panagrolaimoidea</taxon>
        <taxon>Panagrolaimidae</taxon>
        <taxon>Panagrolaimus</taxon>
    </lineage>
</organism>
<name>A0A914NYX8_9BILA</name>
<dbReference type="Proteomes" id="UP000887578">
    <property type="component" value="Unplaced"/>
</dbReference>
<evidence type="ECO:0000256" key="1">
    <source>
        <dbReference type="SAM" id="SignalP"/>
    </source>
</evidence>